<protein>
    <submittedName>
        <fullName evidence="1">Uncharacterized protein</fullName>
    </submittedName>
</protein>
<gene>
    <name evidence="1" type="ORF">FEM48_Zijuj09G0231800</name>
</gene>
<dbReference type="AlphaFoldDB" id="A0A978UVV7"/>
<dbReference type="EMBL" id="JAEACU010000009">
    <property type="protein sequence ID" value="KAH7519007.1"/>
    <property type="molecule type" value="Genomic_DNA"/>
</dbReference>
<evidence type="ECO:0000313" key="2">
    <source>
        <dbReference type="Proteomes" id="UP000813462"/>
    </source>
</evidence>
<organism evidence="1 2">
    <name type="scientific">Ziziphus jujuba var. spinosa</name>
    <dbReference type="NCBI Taxonomy" id="714518"/>
    <lineage>
        <taxon>Eukaryota</taxon>
        <taxon>Viridiplantae</taxon>
        <taxon>Streptophyta</taxon>
        <taxon>Embryophyta</taxon>
        <taxon>Tracheophyta</taxon>
        <taxon>Spermatophyta</taxon>
        <taxon>Magnoliopsida</taxon>
        <taxon>eudicotyledons</taxon>
        <taxon>Gunneridae</taxon>
        <taxon>Pentapetalae</taxon>
        <taxon>rosids</taxon>
        <taxon>fabids</taxon>
        <taxon>Rosales</taxon>
        <taxon>Rhamnaceae</taxon>
        <taxon>Paliureae</taxon>
        <taxon>Ziziphus</taxon>
    </lineage>
</organism>
<sequence>MAAESGMNYVLGQSSNANSENLSANPVGLSVSSLESLNFNVAGLNSQHNRSIDNSIRHVKFPSNIGFHFANNNQSYSPNSQHLVQDTRGNRGYNGGYHNRGRGHFDRGRGNRPICQVCGLMGHVGAICYYRYSQPFQQHSSVLQGPNPSVQGQFGYGSQMLAGNFGSSISTQVVSPVPSMYSNALVSPGYSNALVPPGNFMPSGFHQPSAQPNNMVG</sequence>
<proteinExistence type="predicted"/>
<evidence type="ECO:0000313" key="1">
    <source>
        <dbReference type="EMBL" id="KAH7519007.1"/>
    </source>
</evidence>
<accession>A0A978UVV7</accession>
<name>A0A978UVV7_ZIZJJ</name>
<reference evidence="1" key="1">
    <citation type="journal article" date="2021" name="Front. Plant Sci.">
        <title>Chromosome-Scale Genome Assembly for Chinese Sour Jujube and Insights Into Its Genome Evolution and Domestication Signature.</title>
        <authorList>
            <person name="Shen L.-Y."/>
            <person name="Luo H."/>
            <person name="Wang X.-L."/>
            <person name="Wang X.-M."/>
            <person name="Qiu X.-J."/>
            <person name="Liu H."/>
            <person name="Zhou S.-S."/>
            <person name="Jia K.-H."/>
            <person name="Nie S."/>
            <person name="Bao Y.-T."/>
            <person name="Zhang R.-G."/>
            <person name="Yun Q.-Z."/>
            <person name="Chai Y.-H."/>
            <person name="Lu J.-Y."/>
            <person name="Li Y."/>
            <person name="Zhao S.-W."/>
            <person name="Mao J.-F."/>
            <person name="Jia S.-G."/>
            <person name="Mao Y.-M."/>
        </authorList>
    </citation>
    <scope>NUCLEOTIDE SEQUENCE</scope>
    <source>
        <strain evidence="1">AT0</strain>
        <tissue evidence="1">Leaf</tissue>
    </source>
</reference>
<comment type="caution">
    <text evidence="1">The sequence shown here is derived from an EMBL/GenBank/DDBJ whole genome shotgun (WGS) entry which is preliminary data.</text>
</comment>
<dbReference type="Proteomes" id="UP000813462">
    <property type="component" value="Unassembled WGS sequence"/>
</dbReference>